<reference evidence="2 3" key="1">
    <citation type="journal article" date="2016" name="Antonie Van Leeuwenhoek">
        <title>Dongia soli sp. nov., isolated from soil from Dokdo, Korea.</title>
        <authorList>
            <person name="Kim D.U."/>
            <person name="Lee H."/>
            <person name="Kim H."/>
            <person name="Kim S.G."/>
            <person name="Ka J.O."/>
        </authorList>
    </citation>
    <scope>NUCLEOTIDE SEQUENCE [LARGE SCALE GENOMIC DNA]</scope>
    <source>
        <strain evidence="2 3">D78</strain>
    </source>
</reference>
<name>A0ABU5ECM0_9PROT</name>
<evidence type="ECO:0000313" key="2">
    <source>
        <dbReference type="EMBL" id="MDY0884110.1"/>
    </source>
</evidence>
<accession>A0ABU5ECM0</accession>
<protein>
    <submittedName>
        <fullName evidence="2">Uncharacterized protein</fullName>
    </submittedName>
</protein>
<feature type="compositionally biased region" description="Basic and acidic residues" evidence="1">
    <location>
        <begin position="1"/>
        <end position="15"/>
    </location>
</feature>
<comment type="caution">
    <text evidence="2">The sequence shown here is derived from an EMBL/GenBank/DDBJ whole genome shotgun (WGS) entry which is preliminary data.</text>
</comment>
<proteinExistence type="predicted"/>
<feature type="region of interest" description="Disordered" evidence="1">
    <location>
        <begin position="1"/>
        <end position="25"/>
    </location>
</feature>
<evidence type="ECO:0000256" key="1">
    <source>
        <dbReference type="SAM" id="MobiDB-lite"/>
    </source>
</evidence>
<sequence length="67" mass="7307">MAGTERETHATERKQAKLAKGAPEARNELALEEARLRALEAEQEAQKIAAVEWAACSVKPGISATYR</sequence>
<dbReference type="Proteomes" id="UP001279642">
    <property type="component" value="Unassembled WGS sequence"/>
</dbReference>
<organism evidence="2 3">
    <name type="scientific">Dongia soli</name>
    <dbReference type="NCBI Taxonomy" id="600628"/>
    <lineage>
        <taxon>Bacteria</taxon>
        <taxon>Pseudomonadati</taxon>
        <taxon>Pseudomonadota</taxon>
        <taxon>Alphaproteobacteria</taxon>
        <taxon>Rhodospirillales</taxon>
        <taxon>Dongiaceae</taxon>
        <taxon>Dongia</taxon>
    </lineage>
</organism>
<evidence type="ECO:0000313" key="3">
    <source>
        <dbReference type="Proteomes" id="UP001279642"/>
    </source>
</evidence>
<dbReference type="RefSeq" id="WP_320509162.1">
    <property type="nucleotide sequence ID" value="NZ_JAXCLW010000003.1"/>
</dbReference>
<keyword evidence="3" id="KW-1185">Reference proteome</keyword>
<dbReference type="EMBL" id="JAXCLW010000003">
    <property type="protein sequence ID" value="MDY0884110.1"/>
    <property type="molecule type" value="Genomic_DNA"/>
</dbReference>
<gene>
    <name evidence="2" type="ORF">SMD27_14785</name>
</gene>